<organism evidence="4 5">
    <name type="scientific">Symbiobacterium terraclitae</name>
    <dbReference type="NCBI Taxonomy" id="557451"/>
    <lineage>
        <taxon>Bacteria</taxon>
        <taxon>Bacillati</taxon>
        <taxon>Bacillota</taxon>
        <taxon>Clostridia</taxon>
        <taxon>Eubacteriales</taxon>
        <taxon>Symbiobacteriaceae</taxon>
        <taxon>Symbiobacterium</taxon>
    </lineage>
</organism>
<dbReference type="InterPro" id="IPR029063">
    <property type="entry name" value="SAM-dependent_MTases_sf"/>
</dbReference>
<accession>A0ABS4JWC6</accession>
<keyword evidence="2" id="KW-0808">Transferase</keyword>
<dbReference type="PROSITE" id="PS51682">
    <property type="entry name" value="SAM_OMT_I"/>
    <property type="match status" value="1"/>
</dbReference>
<dbReference type="PANTHER" id="PTHR10509:SF14">
    <property type="entry name" value="CAFFEOYL-COA O-METHYLTRANSFERASE 3-RELATED"/>
    <property type="match status" value="1"/>
</dbReference>
<dbReference type="Pfam" id="PF01596">
    <property type="entry name" value="Methyltransf_3"/>
    <property type="match status" value="1"/>
</dbReference>
<dbReference type="RefSeq" id="WP_209467913.1">
    <property type="nucleotide sequence ID" value="NZ_JAGGLG010000036.1"/>
</dbReference>
<dbReference type="Gene3D" id="3.40.50.150">
    <property type="entry name" value="Vaccinia Virus protein VP39"/>
    <property type="match status" value="1"/>
</dbReference>
<protein>
    <submittedName>
        <fullName evidence="4">O-methyltransferase YrrM</fullName>
    </submittedName>
</protein>
<reference evidence="4 5" key="1">
    <citation type="submission" date="2021-03" db="EMBL/GenBank/DDBJ databases">
        <title>Genomic Encyclopedia of Type Strains, Phase IV (KMG-IV): sequencing the most valuable type-strain genomes for metagenomic binning, comparative biology and taxonomic classification.</title>
        <authorList>
            <person name="Goeker M."/>
        </authorList>
    </citation>
    <scope>NUCLEOTIDE SEQUENCE [LARGE SCALE GENOMIC DNA]</scope>
    <source>
        <strain evidence="4 5">DSM 27138</strain>
    </source>
</reference>
<name>A0ABS4JWC6_9FIRM</name>
<gene>
    <name evidence="4" type="ORF">J2Z79_003253</name>
</gene>
<keyword evidence="1" id="KW-0489">Methyltransferase</keyword>
<dbReference type="EMBL" id="JAGGLG010000036">
    <property type="protein sequence ID" value="MBP2019811.1"/>
    <property type="molecule type" value="Genomic_DNA"/>
</dbReference>
<evidence type="ECO:0000313" key="5">
    <source>
        <dbReference type="Proteomes" id="UP001519289"/>
    </source>
</evidence>
<sequence length="234" mass="25884">MDATWRALDAYFAAHLGFSDPVLEEVLQTNAQHKLPAIGVAPNQGKLLYLLAKMQGARRILEIGTLGGYSTIWLGRALPPDGLLVSLELVPRYAEVARRNIARAGLADRVKVLAGRALDRLPLLEGQGYPPFDLIFIDADKENSLYYAMWALQYSRPGTVILFDNVIRGGQVLYANSTDPRVQGIRRMMEYLSKEPRIEATAIQTVGAEGYDGFLLARVKESDDDSRQAAGVHR</sequence>
<evidence type="ECO:0000256" key="2">
    <source>
        <dbReference type="ARBA" id="ARBA00022679"/>
    </source>
</evidence>
<keyword evidence="3" id="KW-0949">S-adenosyl-L-methionine</keyword>
<comment type="caution">
    <text evidence="4">The sequence shown here is derived from an EMBL/GenBank/DDBJ whole genome shotgun (WGS) entry which is preliminary data.</text>
</comment>
<dbReference type="Proteomes" id="UP001519289">
    <property type="component" value="Unassembled WGS sequence"/>
</dbReference>
<dbReference type="SUPFAM" id="SSF53335">
    <property type="entry name" value="S-adenosyl-L-methionine-dependent methyltransferases"/>
    <property type="match status" value="1"/>
</dbReference>
<dbReference type="InterPro" id="IPR050362">
    <property type="entry name" value="Cation-dep_OMT"/>
</dbReference>
<evidence type="ECO:0000256" key="3">
    <source>
        <dbReference type="ARBA" id="ARBA00022691"/>
    </source>
</evidence>
<dbReference type="CDD" id="cd02440">
    <property type="entry name" value="AdoMet_MTases"/>
    <property type="match status" value="1"/>
</dbReference>
<keyword evidence="5" id="KW-1185">Reference proteome</keyword>
<dbReference type="InterPro" id="IPR002935">
    <property type="entry name" value="SAM_O-MeTrfase"/>
</dbReference>
<evidence type="ECO:0000313" key="4">
    <source>
        <dbReference type="EMBL" id="MBP2019811.1"/>
    </source>
</evidence>
<proteinExistence type="predicted"/>
<dbReference type="PANTHER" id="PTHR10509">
    <property type="entry name" value="O-METHYLTRANSFERASE-RELATED"/>
    <property type="match status" value="1"/>
</dbReference>
<evidence type="ECO:0000256" key="1">
    <source>
        <dbReference type="ARBA" id="ARBA00022603"/>
    </source>
</evidence>